<accession>A0A920C624</accession>
<evidence type="ECO:0000313" key="2">
    <source>
        <dbReference type="EMBL" id="GIO27461.1"/>
    </source>
</evidence>
<dbReference type="AlphaFoldDB" id="A0A920C624"/>
<evidence type="ECO:0000313" key="3">
    <source>
        <dbReference type="Proteomes" id="UP000676917"/>
    </source>
</evidence>
<name>A0A920C624_9BACI</name>
<dbReference type="EMBL" id="BORP01000003">
    <property type="protein sequence ID" value="GIO27461.1"/>
    <property type="molecule type" value="Genomic_DNA"/>
</dbReference>
<evidence type="ECO:0000256" key="1">
    <source>
        <dbReference type="SAM" id="Phobius"/>
    </source>
</evidence>
<keyword evidence="1" id="KW-0812">Transmembrane</keyword>
<gene>
    <name evidence="2" type="ORF">J43TS3_20720</name>
</gene>
<keyword evidence="1" id="KW-1133">Transmembrane helix</keyword>
<comment type="caution">
    <text evidence="2">The sequence shown here is derived from an EMBL/GenBank/DDBJ whole genome shotgun (WGS) entry which is preliminary data.</text>
</comment>
<feature type="transmembrane region" description="Helical" evidence="1">
    <location>
        <begin position="12"/>
        <end position="31"/>
    </location>
</feature>
<sequence length="57" mass="6564">MKNSSNFIPLKTISPYVTAIFNGNINIGILIKNFFGFYYVIAYGHLCSFMYFVQDVQ</sequence>
<proteinExistence type="predicted"/>
<reference evidence="2" key="1">
    <citation type="submission" date="2021-03" db="EMBL/GenBank/DDBJ databases">
        <title>Antimicrobial resistance genes in bacteria isolated from Japanese honey, and their potential for conferring macrolide and lincosamide resistance in the American foulbrood pathogen Paenibacillus larvae.</title>
        <authorList>
            <person name="Okamoto M."/>
            <person name="Kumagai M."/>
            <person name="Kanamori H."/>
            <person name="Takamatsu D."/>
        </authorList>
    </citation>
    <scope>NUCLEOTIDE SEQUENCE</scope>
    <source>
        <strain evidence="2">J43TS3</strain>
    </source>
</reference>
<organism evidence="2 3">
    <name type="scientific">Ornithinibacillus bavariensis</name>
    <dbReference type="NCBI Taxonomy" id="545502"/>
    <lineage>
        <taxon>Bacteria</taxon>
        <taxon>Bacillati</taxon>
        <taxon>Bacillota</taxon>
        <taxon>Bacilli</taxon>
        <taxon>Bacillales</taxon>
        <taxon>Bacillaceae</taxon>
        <taxon>Ornithinibacillus</taxon>
    </lineage>
</organism>
<keyword evidence="1" id="KW-0472">Membrane</keyword>
<dbReference type="Proteomes" id="UP000676917">
    <property type="component" value="Unassembled WGS sequence"/>
</dbReference>
<keyword evidence="3" id="KW-1185">Reference proteome</keyword>
<protein>
    <submittedName>
        <fullName evidence="2">Uncharacterized protein</fullName>
    </submittedName>
</protein>